<accession>A0A7R9MB52</accession>
<evidence type="ECO:0000313" key="5">
    <source>
        <dbReference type="EMBL" id="CAD7656961.1"/>
    </source>
</evidence>
<feature type="domain" description="Ig-like" evidence="4">
    <location>
        <begin position="112"/>
        <end position="220"/>
    </location>
</feature>
<evidence type="ECO:0000256" key="1">
    <source>
        <dbReference type="ARBA" id="ARBA00004370"/>
    </source>
</evidence>
<dbReference type="Proteomes" id="UP000728032">
    <property type="component" value="Unassembled WGS sequence"/>
</dbReference>
<dbReference type="InterPro" id="IPR007110">
    <property type="entry name" value="Ig-like_dom"/>
</dbReference>
<keyword evidence="3" id="KW-1133">Transmembrane helix</keyword>
<dbReference type="Gene3D" id="2.60.40.10">
    <property type="entry name" value="Immunoglobulins"/>
    <property type="match status" value="1"/>
</dbReference>
<organism evidence="5">
    <name type="scientific">Oppiella nova</name>
    <dbReference type="NCBI Taxonomy" id="334625"/>
    <lineage>
        <taxon>Eukaryota</taxon>
        <taxon>Metazoa</taxon>
        <taxon>Ecdysozoa</taxon>
        <taxon>Arthropoda</taxon>
        <taxon>Chelicerata</taxon>
        <taxon>Arachnida</taxon>
        <taxon>Acari</taxon>
        <taxon>Acariformes</taxon>
        <taxon>Sarcoptiformes</taxon>
        <taxon>Oribatida</taxon>
        <taxon>Brachypylina</taxon>
        <taxon>Oppioidea</taxon>
        <taxon>Oppiidae</taxon>
        <taxon>Oppiella</taxon>
    </lineage>
</organism>
<keyword evidence="6" id="KW-1185">Reference proteome</keyword>
<dbReference type="InterPro" id="IPR036179">
    <property type="entry name" value="Ig-like_dom_sf"/>
</dbReference>
<dbReference type="SMART" id="SM00409">
    <property type="entry name" value="IG"/>
    <property type="match status" value="2"/>
</dbReference>
<dbReference type="PROSITE" id="PS50835">
    <property type="entry name" value="IG_LIKE"/>
    <property type="match status" value="2"/>
</dbReference>
<dbReference type="InterPro" id="IPR013151">
    <property type="entry name" value="Immunoglobulin_dom"/>
</dbReference>
<dbReference type="GO" id="GO:0016020">
    <property type="term" value="C:membrane"/>
    <property type="evidence" value="ECO:0007669"/>
    <property type="project" value="UniProtKB-SubCell"/>
</dbReference>
<gene>
    <name evidence="5" type="ORF">ONB1V03_LOCUS13597</name>
</gene>
<dbReference type="CDD" id="cd00096">
    <property type="entry name" value="Ig"/>
    <property type="match status" value="1"/>
</dbReference>
<dbReference type="PANTHER" id="PTHR13005">
    <property type="entry name" value="CYSTEINE-RICH HYDROPHOBIC DOMAIN PROTEIN BRAIN X-LINKED PROTEIN"/>
    <property type="match status" value="1"/>
</dbReference>
<dbReference type="SUPFAM" id="SSF48726">
    <property type="entry name" value="Immunoglobulin"/>
    <property type="match status" value="1"/>
</dbReference>
<dbReference type="InterPro" id="IPR019383">
    <property type="entry name" value="Golgin_A_7/ERF4"/>
</dbReference>
<keyword evidence="3" id="KW-0812">Transmembrane</keyword>
<evidence type="ECO:0000256" key="2">
    <source>
        <dbReference type="ARBA" id="ARBA00023136"/>
    </source>
</evidence>
<dbReference type="AlphaFoldDB" id="A0A7R9MB52"/>
<sequence>MAQAMAQQAFDEIIEEIESNNSGQSAGVPEVVHTLEPIVIRGNGNITLFGLSNGFTDTFPSSLLGRVSREEFESTVHRINALLRAQHSTNAKLLILGCLCCCCSLGCSLLWPTLALSKRTKNSLEKFLSINGVRIQPQEKVKAIWNRQTLFVICLKDPNQNEGVLNWYHVGRHEPIEDNSEAPVYQQHGADSVKLSLVNVPKRNSGFYECRQTKDNKVISSDKFELKVYNSIETEGNKDAYVGIEGEAFTMLCFSKFDSDREATDAQVSWIHNNIRIVDDDKHFTVRSRVEQSVSQKTIRSTLSFKRLTKENEGVYTCESVYANPFLTEMKIRPRFPENTPRNVWVSDETQSPVTVNVTCLVNADPIAEFQWFTGRGAPIDRGGLDVKHRIINTENLSVLSLEYENIGKIRN</sequence>
<keyword evidence="2 3" id="KW-0472">Membrane</keyword>
<dbReference type="OrthoDB" id="9355041at2759"/>
<protein>
    <recommendedName>
        <fullName evidence="4">Ig-like domain-containing protein</fullName>
    </recommendedName>
</protein>
<feature type="transmembrane region" description="Helical" evidence="3">
    <location>
        <begin position="93"/>
        <end position="114"/>
    </location>
</feature>
<dbReference type="InterPro" id="IPR039735">
    <property type="entry name" value="CHIC1/2"/>
</dbReference>
<dbReference type="InterPro" id="IPR003599">
    <property type="entry name" value="Ig_sub"/>
</dbReference>
<evidence type="ECO:0000259" key="4">
    <source>
        <dbReference type="PROSITE" id="PS50835"/>
    </source>
</evidence>
<dbReference type="PANTHER" id="PTHR13005:SF4">
    <property type="entry name" value="CYSTEINE-RICH HYDROPHOBIC PROTEIN"/>
    <property type="match status" value="1"/>
</dbReference>
<dbReference type="EMBL" id="OC926922">
    <property type="protein sequence ID" value="CAD7656961.1"/>
    <property type="molecule type" value="Genomic_DNA"/>
</dbReference>
<comment type="subcellular location">
    <subcellularLocation>
        <location evidence="1">Membrane</location>
    </subcellularLocation>
</comment>
<name>A0A7R9MB52_9ACAR</name>
<evidence type="ECO:0000256" key="3">
    <source>
        <dbReference type="SAM" id="Phobius"/>
    </source>
</evidence>
<proteinExistence type="predicted"/>
<feature type="non-terminal residue" evidence="5">
    <location>
        <position position="1"/>
    </location>
</feature>
<dbReference type="Pfam" id="PF10256">
    <property type="entry name" value="Erf4"/>
    <property type="match status" value="1"/>
</dbReference>
<dbReference type="Pfam" id="PF00047">
    <property type="entry name" value="ig"/>
    <property type="match status" value="1"/>
</dbReference>
<evidence type="ECO:0000313" key="6">
    <source>
        <dbReference type="Proteomes" id="UP000728032"/>
    </source>
</evidence>
<feature type="domain" description="Ig-like" evidence="4">
    <location>
        <begin position="245"/>
        <end position="318"/>
    </location>
</feature>
<reference evidence="5" key="1">
    <citation type="submission" date="2020-11" db="EMBL/GenBank/DDBJ databases">
        <authorList>
            <person name="Tran Van P."/>
        </authorList>
    </citation>
    <scope>NUCLEOTIDE SEQUENCE</scope>
</reference>
<dbReference type="InterPro" id="IPR013783">
    <property type="entry name" value="Ig-like_fold"/>
</dbReference>
<dbReference type="EMBL" id="CAJPVJ010012097">
    <property type="protein sequence ID" value="CAG2174148.1"/>
    <property type="molecule type" value="Genomic_DNA"/>
</dbReference>